<dbReference type="PANTHER" id="PTHR10357:SF215">
    <property type="entry name" value="ALPHA-AMYLASE 1"/>
    <property type="match status" value="1"/>
</dbReference>
<comment type="cofactor">
    <cofactor evidence="2">
        <name>Ca(2+)</name>
        <dbReference type="ChEBI" id="CHEBI:29108"/>
    </cofactor>
</comment>
<reference evidence="14 15" key="1">
    <citation type="submission" date="2017-09" db="EMBL/GenBank/DDBJ databases">
        <title>Depth-based differentiation of microbial function through sediment-hosted aquifers and enrichment of novel symbionts in the deep terrestrial subsurface.</title>
        <authorList>
            <person name="Probst A.J."/>
            <person name="Ladd B."/>
            <person name="Jarett J.K."/>
            <person name="Geller-Mcgrath D.E."/>
            <person name="Sieber C.M."/>
            <person name="Emerson J.B."/>
            <person name="Anantharaman K."/>
            <person name="Thomas B.C."/>
            <person name="Malmstrom R."/>
            <person name="Stieglmeier M."/>
            <person name="Klingl A."/>
            <person name="Woyke T."/>
            <person name="Ryan C.M."/>
            <person name="Banfield J.F."/>
        </authorList>
    </citation>
    <scope>NUCLEOTIDE SEQUENCE [LARGE SCALE GENOMIC DNA]</scope>
    <source>
        <strain evidence="14">CG17_big_fil_post_rev_8_21_14_2_50_48_46</strain>
    </source>
</reference>
<dbReference type="SUPFAM" id="SSF51445">
    <property type="entry name" value="(Trans)glycosidases"/>
    <property type="match status" value="1"/>
</dbReference>
<evidence type="ECO:0000259" key="13">
    <source>
        <dbReference type="SMART" id="SM00642"/>
    </source>
</evidence>
<comment type="similarity">
    <text evidence="3 11">Belongs to the glycosyl hydrolase 13 family.</text>
</comment>
<sequence>MWSRVSFTESGGPMRKIHPFKTALSTTLASALLFSGCSMLPGNARSVQNLAPAPLNRLAANAAPVRAQSKSTDLRSASRIWQDEIIYFVFTDRFSNGDRSNDFNVQNNPWAYHGGDLQGVINKLDYIKDLGATAIWLTPIIDNRDNGFVADFGGGHKQEIWGYHGYWFKDFYKIDEHLGDMAKLKQLVAEAHRRGIKILLDIVANHTDYDHPFAVQGKAKGSKYYNWFNHNGVIKDWNNQWWVENGELAELPDLNQSNPETARYIIDAMKWWITQSGVDGFRIDTVKHVPRSFWQQFNREIRAFAGNDFLLLGEIYTGYPEFQADYLREGMHSAFDFPLYYAIKDALGGGQSMRRLGEIFDKDGVYPDASLLSPFIDNHDVPRFVHEASGDKRKRLMLSIAFIMSIRGLPMLYYGTEVGLPGGPDPDNRRDMDFNRDSGLRDYVKFMTNLRKQNRAMRRGRQLEMWKDEQVYGFTRLTENAAEEMIAVFNNSEQPQTRQIPLRAESPNKASQNRLVNLLNPQETLQIQGGAIQVTVPPLSAAIYRLSGK</sequence>
<keyword evidence="5" id="KW-0479">Metal-binding</keyword>
<evidence type="ECO:0000256" key="4">
    <source>
        <dbReference type="ARBA" id="ARBA00012595"/>
    </source>
</evidence>
<keyword evidence="9 12" id="KW-0119">Carbohydrate metabolism</keyword>
<evidence type="ECO:0000313" key="15">
    <source>
        <dbReference type="Proteomes" id="UP000231019"/>
    </source>
</evidence>
<dbReference type="InterPro" id="IPR006046">
    <property type="entry name" value="Alpha_amylase"/>
</dbReference>
<keyword evidence="6" id="KW-0732">Signal</keyword>
<keyword evidence="7 12" id="KW-0378">Hydrolase</keyword>
<proteinExistence type="inferred from homology"/>
<dbReference type="Gene3D" id="2.60.40.1180">
    <property type="entry name" value="Golgi alpha-mannosidase II"/>
    <property type="match status" value="1"/>
</dbReference>
<dbReference type="Gene3D" id="3.20.20.80">
    <property type="entry name" value="Glycosidases"/>
    <property type="match status" value="1"/>
</dbReference>
<dbReference type="SUPFAM" id="SSF51011">
    <property type="entry name" value="Glycosyl hydrolase domain"/>
    <property type="match status" value="1"/>
</dbReference>
<accession>A0A2M7G807</accession>
<feature type="domain" description="Glycosyl hydrolase family 13 catalytic" evidence="13">
    <location>
        <begin position="88"/>
        <end position="451"/>
    </location>
</feature>
<dbReference type="AlphaFoldDB" id="A0A2M7G807"/>
<dbReference type="PRINTS" id="PR00110">
    <property type="entry name" value="ALPHAAMYLASE"/>
</dbReference>
<dbReference type="GO" id="GO:0004556">
    <property type="term" value="F:alpha-amylase activity"/>
    <property type="evidence" value="ECO:0007669"/>
    <property type="project" value="UniProtKB-UniRule"/>
</dbReference>
<evidence type="ECO:0000313" key="14">
    <source>
        <dbReference type="EMBL" id="PIW18220.1"/>
    </source>
</evidence>
<dbReference type="EMBL" id="PFFQ01000013">
    <property type="protein sequence ID" value="PIW18220.1"/>
    <property type="molecule type" value="Genomic_DNA"/>
</dbReference>
<dbReference type="CDD" id="cd11339">
    <property type="entry name" value="AmyAc_bac_CMD_like_2"/>
    <property type="match status" value="1"/>
</dbReference>
<dbReference type="PANTHER" id="PTHR10357">
    <property type="entry name" value="ALPHA-AMYLASE FAMILY MEMBER"/>
    <property type="match status" value="1"/>
</dbReference>
<keyword evidence="10 12" id="KW-0326">Glycosidase</keyword>
<evidence type="ECO:0000256" key="7">
    <source>
        <dbReference type="ARBA" id="ARBA00022801"/>
    </source>
</evidence>
<evidence type="ECO:0000256" key="3">
    <source>
        <dbReference type="ARBA" id="ARBA00008061"/>
    </source>
</evidence>
<dbReference type="Proteomes" id="UP000231019">
    <property type="component" value="Unassembled WGS sequence"/>
</dbReference>
<dbReference type="InterPro" id="IPR006047">
    <property type="entry name" value="GH13_cat_dom"/>
</dbReference>
<dbReference type="InterPro" id="IPR013777">
    <property type="entry name" value="A-amylase-like"/>
</dbReference>
<evidence type="ECO:0000256" key="12">
    <source>
        <dbReference type="RuleBase" id="RU361134"/>
    </source>
</evidence>
<dbReference type="GO" id="GO:0016829">
    <property type="term" value="F:lyase activity"/>
    <property type="evidence" value="ECO:0007669"/>
    <property type="project" value="UniProtKB-KW"/>
</dbReference>
<evidence type="ECO:0000256" key="9">
    <source>
        <dbReference type="ARBA" id="ARBA00023277"/>
    </source>
</evidence>
<dbReference type="PIRSF" id="PIRSF001024">
    <property type="entry name" value="Alph-amyl_fung"/>
    <property type="match status" value="1"/>
</dbReference>
<evidence type="ECO:0000256" key="2">
    <source>
        <dbReference type="ARBA" id="ARBA00001913"/>
    </source>
</evidence>
<evidence type="ECO:0000256" key="5">
    <source>
        <dbReference type="ARBA" id="ARBA00022723"/>
    </source>
</evidence>
<dbReference type="GO" id="GO:0005975">
    <property type="term" value="P:carbohydrate metabolic process"/>
    <property type="evidence" value="ECO:0007669"/>
    <property type="project" value="InterPro"/>
</dbReference>
<name>A0A2M7G807_9BACT</name>
<protein>
    <recommendedName>
        <fullName evidence="4 12">Alpha-amylase</fullName>
        <ecNumber evidence="4 12">3.2.1.1</ecNumber>
    </recommendedName>
</protein>
<comment type="catalytic activity">
    <reaction evidence="1 12">
        <text>Endohydrolysis of (1-&gt;4)-alpha-D-glucosidic linkages in polysaccharides containing three or more (1-&gt;4)-alpha-linked D-glucose units.</text>
        <dbReference type="EC" id="3.2.1.1"/>
    </reaction>
</comment>
<dbReference type="InterPro" id="IPR013780">
    <property type="entry name" value="Glyco_hydro_b"/>
</dbReference>
<keyword evidence="14" id="KW-0456">Lyase</keyword>
<dbReference type="Pfam" id="PF00128">
    <property type="entry name" value="Alpha-amylase"/>
    <property type="match status" value="1"/>
</dbReference>
<gene>
    <name evidence="14" type="ORF">COW36_05485</name>
</gene>
<comment type="caution">
    <text evidence="14">The sequence shown here is derived from an EMBL/GenBank/DDBJ whole genome shotgun (WGS) entry which is preliminary data.</text>
</comment>
<organism evidence="14 15">
    <name type="scientific">bacterium (Candidatus Blackallbacteria) CG17_big_fil_post_rev_8_21_14_2_50_48_46</name>
    <dbReference type="NCBI Taxonomy" id="2014261"/>
    <lineage>
        <taxon>Bacteria</taxon>
        <taxon>Candidatus Blackallbacteria</taxon>
    </lineage>
</organism>
<dbReference type="EC" id="3.2.1.1" evidence="4 12"/>
<keyword evidence="8" id="KW-0106">Calcium</keyword>
<evidence type="ECO:0000256" key="6">
    <source>
        <dbReference type="ARBA" id="ARBA00022729"/>
    </source>
</evidence>
<dbReference type="SMART" id="SM00642">
    <property type="entry name" value="Aamy"/>
    <property type="match status" value="1"/>
</dbReference>
<dbReference type="GO" id="GO:0005509">
    <property type="term" value="F:calcium ion binding"/>
    <property type="evidence" value="ECO:0007669"/>
    <property type="project" value="InterPro"/>
</dbReference>
<dbReference type="InterPro" id="IPR017853">
    <property type="entry name" value="GH"/>
</dbReference>
<evidence type="ECO:0000256" key="10">
    <source>
        <dbReference type="ARBA" id="ARBA00023295"/>
    </source>
</evidence>
<evidence type="ECO:0000256" key="8">
    <source>
        <dbReference type="ARBA" id="ARBA00022837"/>
    </source>
</evidence>
<evidence type="ECO:0000256" key="11">
    <source>
        <dbReference type="RuleBase" id="RU003615"/>
    </source>
</evidence>
<evidence type="ECO:0000256" key="1">
    <source>
        <dbReference type="ARBA" id="ARBA00000548"/>
    </source>
</evidence>